<comment type="caution">
    <text evidence="2">The sequence shown here is derived from an EMBL/GenBank/DDBJ whole genome shotgun (WGS) entry which is preliminary data.</text>
</comment>
<dbReference type="GO" id="GO:0003677">
    <property type="term" value="F:DNA binding"/>
    <property type="evidence" value="ECO:0007669"/>
    <property type="project" value="InterPro"/>
</dbReference>
<protein>
    <submittedName>
        <fullName evidence="2">Helix-turn-helix transcriptional regulator</fullName>
    </submittedName>
</protein>
<feature type="domain" description="HTH cro/C1-type" evidence="1">
    <location>
        <begin position="24"/>
        <end position="79"/>
    </location>
</feature>
<dbReference type="InterPro" id="IPR010982">
    <property type="entry name" value="Lambda_DNA-bd_dom_sf"/>
</dbReference>
<dbReference type="CDD" id="cd00093">
    <property type="entry name" value="HTH_XRE"/>
    <property type="match status" value="1"/>
</dbReference>
<dbReference type="RefSeq" id="WP_151005338.1">
    <property type="nucleotide sequence ID" value="NZ_BPQY01000575.1"/>
</dbReference>
<dbReference type="Gene3D" id="1.10.260.40">
    <property type="entry name" value="lambda repressor-like DNA-binding domains"/>
    <property type="match status" value="1"/>
</dbReference>
<dbReference type="EMBL" id="VZZK01000065">
    <property type="protein sequence ID" value="KAB1070253.1"/>
    <property type="molecule type" value="Genomic_DNA"/>
</dbReference>
<keyword evidence="3" id="KW-1185">Reference proteome</keyword>
<dbReference type="SMART" id="SM00530">
    <property type="entry name" value="HTH_XRE"/>
    <property type="match status" value="1"/>
</dbReference>
<gene>
    <name evidence="2" type="ORF">F6X53_30215</name>
</gene>
<reference evidence="2 3" key="1">
    <citation type="submission" date="2019-09" db="EMBL/GenBank/DDBJ databases">
        <title>YIM 48816 draft genome.</title>
        <authorList>
            <person name="Jiang L."/>
        </authorList>
    </citation>
    <scope>NUCLEOTIDE SEQUENCE [LARGE SCALE GENOMIC DNA]</scope>
    <source>
        <strain evidence="2 3">YIM 48816</strain>
    </source>
</reference>
<name>A0A6L3SRT0_9HYPH</name>
<evidence type="ECO:0000313" key="3">
    <source>
        <dbReference type="Proteomes" id="UP000474159"/>
    </source>
</evidence>
<dbReference type="PROSITE" id="PS50943">
    <property type="entry name" value="HTH_CROC1"/>
    <property type="match status" value="1"/>
</dbReference>
<proteinExistence type="predicted"/>
<dbReference type="SUPFAM" id="SSF47413">
    <property type="entry name" value="lambda repressor-like DNA-binding domains"/>
    <property type="match status" value="1"/>
</dbReference>
<dbReference type="Proteomes" id="UP000474159">
    <property type="component" value="Unassembled WGS sequence"/>
</dbReference>
<dbReference type="AlphaFoldDB" id="A0A6L3SRT0"/>
<sequence>MYAHQTKLASDEVQELRREGGRYLRELREARGLSQRQLAGLIGAEFYTFVSQIETGRGRIPPDRYRTWAEALAVEPRSFVRNLMRYYDPVTYDILFEGTHQAGTAAKAG</sequence>
<dbReference type="OrthoDB" id="5462911at2"/>
<evidence type="ECO:0000259" key="1">
    <source>
        <dbReference type="PROSITE" id="PS50943"/>
    </source>
</evidence>
<organism evidence="2 3">
    <name type="scientific">Methylobacterium soli</name>
    <dbReference type="NCBI Taxonomy" id="553447"/>
    <lineage>
        <taxon>Bacteria</taxon>
        <taxon>Pseudomonadati</taxon>
        <taxon>Pseudomonadota</taxon>
        <taxon>Alphaproteobacteria</taxon>
        <taxon>Hyphomicrobiales</taxon>
        <taxon>Methylobacteriaceae</taxon>
        <taxon>Methylobacterium</taxon>
    </lineage>
</organism>
<evidence type="ECO:0000313" key="2">
    <source>
        <dbReference type="EMBL" id="KAB1070253.1"/>
    </source>
</evidence>
<accession>A0A6L3SRT0</accession>
<dbReference type="InterPro" id="IPR001387">
    <property type="entry name" value="Cro/C1-type_HTH"/>
</dbReference>
<dbReference type="Pfam" id="PF13560">
    <property type="entry name" value="HTH_31"/>
    <property type="match status" value="1"/>
</dbReference>